<reference evidence="1 2" key="1">
    <citation type="journal article" date="2011" name="PLoS Pathog.">
        <title>Dynamic evolution of pathogenicity revealed by sequencing and comparative genomics of 19 Pseudomonas syringae isolates.</title>
        <authorList>
            <person name="Baltrus D.A."/>
            <person name="Nishimura M.T."/>
            <person name="Romanchuk A."/>
            <person name="Chang J.H."/>
            <person name="Mukhtar M.S."/>
            <person name="Cherkis K."/>
            <person name="Roach J."/>
            <person name="Grant S.R."/>
            <person name="Jones C.D."/>
            <person name="Dangl J.L."/>
        </authorList>
    </citation>
    <scope>NUCLEOTIDE SEQUENCE [LARGE SCALE GENOMIC DNA]</scope>
    <source>
        <strain evidence="2">M301072PT</strain>
    </source>
</reference>
<evidence type="ECO:0000313" key="1">
    <source>
        <dbReference type="EMBL" id="EGH34961.1"/>
    </source>
</evidence>
<dbReference type="Proteomes" id="UP000004471">
    <property type="component" value="Unassembled WGS sequence"/>
</dbReference>
<accession>F3FXL9</accession>
<proteinExistence type="predicted"/>
<sequence>AATKHPVGYLISKRLAKLRTAGESLAELIEWQLSDWMA</sequence>
<dbReference type="HOGENOM" id="CLU_3337293_0_0_6"/>
<evidence type="ECO:0000313" key="2">
    <source>
        <dbReference type="Proteomes" id="UP000004471"/>
    </source>
</evidence>
<organism evidence="1 2">
    <name type="scientific">Pseudomonas syringae pv. japonica str. M301072</name>
    <dbReference type="NCBI Taxonomy" id="629262"/>
    <lineage>
        <taxon>Bacteria</taxon>
        <taxon>Pseudomonadati</taxon>
        <taxon>Pseudomonadota</taxon>
        <taxon>Gammaproteobacteria</taxon>
        <taxon>Pseudomonadales</taxon>
        <taxon>Pseudomonadaceae</taxon>
        <taxon>Pseudomonas</taxon>
        <taxon>Pseudomonas syringae</taxon>
    </lineage>
</organism>
<dbReference type="AlphaFoldDB" id="F3FXL9"/>
<name>F3FXL9_PSESX</name>
<dbReference type="EMBL" id="AEAH01003086">
    <property type="protein sequence ID" value="EGH34961.1"/>
    <property type="molecule type" value="Genomic_DNA"/>
</dbReference>
<feature type="non-terminal residue" evidence="1">
    <location>
        <position position="1"/>
    </location>
</feature>
<gene>
    <name evidence="1" type="ORF">PSYJA_40665</name>
</gene>
<comment type="caution">
    <text evidence="1">The sequence shown here is derived from an EMBL/GenBank/DDBJ whole genome shotgun (WGS) entry which is preliminary data.</text>
</comment>
<protein>
    <submittedName>
        <fullName evidence="1">Uncharacterized protein</fullName>
    </submittedName>
</protein>